<dbReference type="SUPFAM" id="SSF52218">
    <property type="entry name" value="Flavoproteins"/>
    <property type="match status" value="1"/>
</dbReference>
<gene>
    <name evidence="2" type="ORF">SOO65_17720</name>
</gene>
<evidence type="ECO:0000313" key="3">
    <source>
        <dbReference type="Proteomes" id="UP001324634"/>
    </source>
</evidence>
<dbReference type="PANTHER" id="PTHR30543">
    <property type="entry name" value="CHROMATE REDUCTASE"/>
    <property type="match status" value="1"/>
</dbReference>
<proteinExistence type="predicted"/>
<evidence type="ECO:0000313" key="2">
    <source>
        <dbReference type="EMBL" id="WPU64534.1"/>
    </source>
</evidence>
<dbReference type="Proteomes" id="UP001324634">
    <property type="component" value="Chromosome"/>
</dbReference>
<dbReference type="EC" id="1.-.-.-" evidence="2"/>
<feature type="domain" description="NADPH-dependent FMN reductase-like" evidence="1">
    <location>
        <begin position="1"/>
        <end position="138"/>
    </location>
</feature>
<keyword evidence="2" id="KW-0560">Oxidoreductase</keyword>
<organism evidence="2 3">
    <name type="scientific">Peredibacter starrii</name>
    <dbReference type="NCBI Taxonomy" id="28202"/>
    <lineage>
        <taxon>Bacteria</taxon>
        <taxon>Pseudomonadati</taxon>
        <taxon>Bdellovibrionota</taxon>
        <taxon>Bacteriovoracia</taxon>
        <taxon>Bacteriovoracales</taxon>
        <taxon>Bacteriovoracaceae</taxon>
        <taxon>Peredibacter</taxon>
    </lineage>
</organism>
<dbReference type="InterPro" id="IPR050712">
    <property type="entry name" value="NAD(P)H-dep_reductase"/>
</dbReference>
<dbReference type="GO" id="GO:0005829">
    <property type="term" value="C:cytosol"/>
    <property type="evidence" value="ECO:0007669"/>
    <property type="project" value="TreeGrafter"/>
</dbReference>
<name>A0AAX4HMM5_9BACT</name>
<evidence type="ECO:0000259" key="1">
    <source>
        <dbReference type="Pfam" id="PF03358"/>
    </source>
</evidence>
<dbReference type="KEGG" id="psti:SOO65_17720"/>
<dbReference type="AlphaFoldDB" id="A0AAX4HMM5"/>
<protein>
    <submittedName>
        <fullName evidence="2">NADPH-dependent FMN reductase</fullName>
        <ecNumber evidence="2">1.-.-.-</ecNumber>
    </submittedName>
</protein>
<accession>A0AAX4HMM5</accession>
<reference evidence="2 3" key="1">
    <citation type="submission" date="2023-11" db="EMBL/GenBank/DDBJ databases">
        <title>Peredibacter starrii A3.12.</title>
        <authorList>
            <person name="Mitchell R.J."/>
        </authorList>
    </citation>
    <scope>NUCLEOTIDE SEQUENCE [LARGE SCALE GENOMIC DNA]</scope>
    <source>
        <strain evidence="2 3">A3.12</strain>
    </source>
</reference>
<dbReference type="Gene3D" id="3.40.50.360">
    <property type="match status" value="1"/>
</dbReference>
<dbReference type="Pfam" id="PF03358">
    <property type="entry name" value="FMN_red"/>
    <property type="match status" value="1"/>
</dbReference>
<keyword evidence="3" id="KW-1185">Reference proteome</keyword>
<dbReference type="EMBL" id="CP139487">
    <property type="protein sequence ID" value="WPU64534.1"/>
    <property type="molecule type" value="Genomic_DNA"/>
</dbReference>
<dbReference type="RefSeq" id="WP_321393503.1">
    <property type="nucleotide sequence ID" value="NZ_CP139487.1"/>
</dbReference>
<dbReference type="GO" id="GO:0010181">
    <property type="term" value="F:FMN binding"/>
    <property type="evidence" value="ECO:0007669"/>
    <property type="project" value="TreeGrafter"/>
</dbReference>
<dbReference type="InterPro" id="IPR029039">
    <property type="entry name" value="Flavoprotein-like_sf"/>
</dbReference>
<dbReference type="GO" id="GO:0016491">
    <property type="term" value="F:oxidoreductase activity"/>
    <property type="evidence" value="ECO:0007669"/>
    <property type="project" value="UniProtKB-KW"/>
</dbReference>
<dbReference type="PANTHER" id="PTHR30543:SF21">
    <property type="entry name" value="NAD(P)H-DEPENDENT FMN REDUCTASE LOT6"/>
    <property type="match status" value="1"/>
</dbReference>
<dbReference type="InterPro" id="IPR005025">
    <property type="entry name" value="FMN_Rdtase-like_dom"/>
</dbReference>
<sequence length="171" mass="18570">MVIFAISGSLRQGSSNTSILHTLKSVAPAGVEFILYENVASLPHFNPDLDNENLPQEVKELRGMLNRSNAILISTPEYAHGIPGSLKNVLDWLVSTVLLENKPTGIILGSASEGNYARESLIEILKTMNAKVSSDLVMTLPGARTKNDDPNTWQELKSFIEGLVLATQPLS</sequence>